<feature type="domain" description="Spore germination GerAC-like C-terminal" evidence="9">
    <location>
        <begin position="198"/>
        <end position="370"/>
    </location>
</feature>
<evidence type="ECO:0000256" key="8">
    <source>
        <dbReference type="SAM" id="SignalP"/>
    </source>
</evidence>
<keyword evidence="4 8" id="KW-0732">Signal</keyword>
<feature type="signal peptide" evidence="8">
    <location>
        <begin position="1"/>
        <end position="23"/>
    </location>
</feature>
<evidence type="ECO:0000256" key="4">
    <source>
        <dbReference type="ARBA" id="ARBA00022729"/>
    </source>
</evidence>
<reference evidence="12" key="2">
    <citation type="submission" date="2020-08" db="EMBL/GenBank/DDBJ databases">
        <title>The Agave Microbiome: Exploring the role of microbial communities in plant adaptations to desert environments.</title>
        <authorList>
            <person name="Partida-Martinez L.P."/>
        </authorList>
    </citation>
    <scope>NUCLEOTIDE SEQUENCE [LARGE SCALE GENOMIC DNA]</scope>
    <source>
        <strain evidence="12">AT2.8</strain>
    </source>
</reference>
<evidence type="ECO:0000313" key="11">
    <source>
        <dbReference type="EMBL" id="NYE04010.1"/>
    </source>
</evidence>
<reference evidence="12" key="1">
    <citation type="submission" date="2020-07" db="EMBL/GenBank/DDBJ databases">
        <authorList>
            <person name="Partida-Martinez L."/>
            <person name="Huntemann M."/>
            <person name="Clum A."/>
            <person name="Wang J."/>
            <person name="Palaniappan K."/>
            <person name="Ritter S."/>
            <person name="Chen I.-M."/>
            <person name="Stamatis D."/>
            <person name="Reddy T."/>
            <person name="O'Malley R."/>
            <person name="Daum C."/>
            <person name="Shapiro N."/>
            <person name="Ivanova N."/>
            <person name="Kyrpides N."/>
            <person name="Woyke T."/>
        </authorList>
    </citation>
    <scope>NUCLEOTIDE SEQUENCE [LARGE SCALE GENOMIC DNA]</scope>
    <source>
        <strain evidence="12">AT2.8</strain>
    </source>
</reference>
<evidence type="ECO:0000259" key="10">
    <source>
        <dbReference type="Pfam" id="PF25198"/>
    </source>
</evidence>
<evidence type="ECO:0000256" key="2">
    <source>
        <dbReference type="ARBA" id="ARBA00007886"/>
    </source>
</evidence>
<dbReference type="GO" id="GO:0016020">
    <property type="term" value="C:membrane"/>
    <property type="evidence" value="ECO:0007669"/>
    <property type="project" value="UniProtKB-SubCell"/>
</dbReference>
<evidence type="ECO:0000313" key="12">
    <source>
        <dbReference type="Proteomes" id="UP000548423"/>
    </source>
</evidence>
<dbReference type="GO" id="GO:0009847">
    <property type="term" value="P:spore germination"/>
    <property type="evidence" value="ECO:0007669"/>
    <property type="project" value="InterPro"/>
</dbReference>
<keyword evidence="5" id="KW-0472">Membrane</keyword>
<evidence type="ECO:0000259" key="9">
    <source>
        <dbReference type="Pfam" id="PF05504"/>
    </source>
</evidence>
<gene>
    <name evidence="11" type="ORF">F4694_000754</name>
</gene>
<evidence type="ECO:0000256" key="1">
    <source>
        <dbReference type="ARBA" id="ARBA00004635"/>
    </source>
</evidence>
<comment type="caution">
    <text evidence="11">The sequence shown here is derived from an EMBL/GenBank/DDBJ whole genome shotgun (WGS) entry which is preliminary data.</text>
</comment>
<sequence length="373" mass="41597">MRTKGWIWSCSFSFLLLCGCAQPKVLEEVGLVTTYGYDISKNGSILGTMVELTIDPASPKDVVILESEALSVRGIRNNANNKTSKRLASGQLRVIIYGEEILKQGRTGIAETLTSDPSISDMTYLAMADGTARDLLKLKTEHIPDIGNHLYKLIDQNTKGRVMPSATLQEVLHNLFSIGKEPILPILKKDGKGEVGFTGVALFKESKLVGKINSDQSFYLNLIIDKYKGGNKDVEIKSSKLKPRNQQLNKTVASLDAVNGSSKIKLINREKVEFDLDVKVDGRLLEVTSMIDLGNQENIKLVEKEITKSIKREIEKLIAYCQSKESDAMGFGEIYRSSVRHSNLTDKRWYKMFKEAKVNVNVDFSVKRTGLNE</sequence>
<dbReference type="AlphaFoldDB" id="A0A852T5L7"/>
<dbReference type="Gene3D" id="3.30.300.210">
    <property type="entry name" value="Nutrient germinant receptor protein C, domain 3"/>
    <property type="match status" value="1"/>
</dbReference>
<comment type="subcellular location">
    <subcellularLocation>
        <location evidence="1">Membrane</location>
        <topology evidence="1">Lipid-anchor</topology>
    </subcellularLocation>
</comment>
<evidence type="ECO:0000256" key="7">
    <source>
        <dbReference type="ARBA" id="ARBA00023288"/>
    </source>
</evidence>
<protein>
    <submittedName>
        <fullName evidence="11">Spore germination protein</fullName>
    </submittedName>
</protein>
<dbReference type="NCBIfam" id="TIGR02887">
    <property type="entry name" value="spore_ger_x_C"/>
    <property type="match status" value="1"/>
</dbReference>
<proteinExistence type="inferred from homology"/>
<dbReference type="PANTHER" id="PTHR35789">
    <property type="entry name" value="SPORE GERMINATION PROTEIN B3"/>
    <property type="match status" value="1"/>
</dbReference>
<keyword evidence="6" id="KW-0564">Palmitate</keyword>
<dbReference type="Proteomes" id="UP000548423">
    <property type="component" value="Unassembled WGS sequence"/>
</dbReference>
<feature type="chain" id="PRO_5038502570" evidence="8">
    <location>
        <begin position="24"/>
        <end position="373"/>
    </location>
</feature>
<keyword evidence="3" id="KW-0309">Germination</keyword>
<dbReference type="InterPro" id="IPR038501">
    <property type="entry name" value="Spore_GerAC_C_sf"/>
</dbReference>
<comment type="similarity">
    <text evidence="2">Belongs to the GerABKC lipoprotein family.</text>
</comment>
<feature type="domain" description="Spore germination protein N-terminal" evidence="10">
    <location>
        <begin position="24"/>
        <end position="188"/>
    </location>
</feature>
<dbReference type="InterPro" id="IPR046953">
    <property type="entry name" value="Spore_GerAC-like_C"/>
</dbReference>
<organism evidence="11 12">
    <name type="scientific">Neobacillus niacini</name>
    <dbReference type="NCBI Taxonomy" id="86668"/>
    <lineage>
        <taxon>Bacteria</taxon>
        <taxon>Bacillati</taxon>
        <taxon>Bacillota</taxon>
        <taxon>Bacilli</taxon>
        <taxon>Bacillales</taxon>
        <taxon>Bacillaceae</taxon>
        <taxon>Neobacillus</taxon>
    </lineage>
</organism>
<dbReference type="InterPro" id="IPR057336">
    <property type="entry name" value="GerAC_N"/>
</dbReference>
<dbReference type="PROSITE" id="PS51257">
    <property type="entry name" value="PROKAR_LIPOPROTEIN"/>
    <property type="match status" value="1"/>
</dbReference>
<dbReference type="EMBL" id="JACCBX010000002">
    <property type="protein sequence ID" value="NYE04010.1"/>
    <property type="molecule type" value="Genomic_DNA"/>
</dbReference>
<accession>A0A852T5L7</accession>
<keyword evidence="7" id="KW-0449">Lipoprotein</keyword>
<dbReference type="Pfam" id="PF05504">
    <property type="entry name" value="Spore_GerAC"/>
    <property type="match status" value="1"/>
</dbReference>
<dbReference type="InterPro" id="IPR008844">
    <property type="entry name" value="Spore_GerAC-like"/>
</dbReference>
<name>A0A852T5L7_9BACI</name>
<dbReference type="PANTHER" id="PTHR35789:SF1">
    <property type="entry name" value="SPORE GERMINATION PROTEIN B3"/>
    <property type="match status" value="1"/>
</dbReference>
<dbReference type="Pfam" id="PF25198">
    <property type="entry name" value="Spore_GerAC_N"/>
    <property type="match status" value="1"/>
</dbReference>
<evidence type="ECO:0000256" key="6">
    <source>
        <dbReference type="ARBA" id="ARBA00023139"/>
    </source>
</evidence>
<evidence type="ECO:0000256" key="5">
    <source>
        <dbReference type="ARBA" id="ARBA00023136"/>
    </source>
</evidence>
<evidence type="ECO:0000256" key="3">
    <source>
        <dbReference type="ARBA" id="ARBA00022544"/>
    </source>
</evidence>